<dbReference type="OrthoDB" id="264392at2759"/>
<comment type="subcellular location">
    <subcellularLocation>
        <location evidence="1">Membrane</location>
        <topology evidence="1">Multi-pass membrane protein</topology>
    </subcellularLocation>
</comment>
<dbReference type="STRING" id="765440.A0A0C3FBD2"/>
<accession>A0A0C3FBD2</accession>
<dbReference type="Proteomes" id="UP000054166">
    <property type="component" value="Unassembled WGS sequence"/>
</dbReference>
<feature type="domain" description="Abscisic acid G-protein coupled receptor-like" evidence="7">
    <location>
        <begin position="329"/>
        <end position="514"/>
    </location>
</feature>
<evidence type="ECO:0000259" key="7">
    <source>
        <dbReference type="Pfam" id="PF12430"/>
    </source>
</evidence>
<feature type="domain" description="Golgi pH regulator conserved" evidence="8">
    <location>
        <begin position="202"/>
        <end position="268"/>
    </location>
</feature>
<reference evidence="9 10" key="1">
    <citation type="submission" date="2014-04" db="EMBL/GenBank/DDBJ databases">
        <authorList>
            <consortium name="DOE Joint Genome Institute"/>
            <person name="Kuo A."/>
            <person name="Tarkka M."/>
            <person name="Buscot F."/>
            <person name="Kohler A."/>
            <person name="Nagy L.G."/>
            <person name="Floudas D."/>
            <person name="Copeland A."/>
            <person name="Barry K.W."/>
            <person name="Cichocki N."/>
            <person name="Veneault-Fourrey C."/>
            <person name="LaButti K."/>
            <person name="Lindquist E.A."/>
            <person name="Lipzen A."/>
            <person name="Lundell T."/>
            <person name="Morin E."/>
            <person name="Murat C."/>
            <person name="Sun H."/>
            <person name="Tunlid A."/>
            <person name="Henrissat B."/>
            <person name="Grigoriev I.V."/>
            <person name="Hibbett D.S."/>
            <person name="Martin F."/>
            <person name="Nordberg H.P."/>
            <person name="Cantor M.N."/>
            <person name="Hua S.X."/>
        </authorList>
    </citation>
    <scope>NUCLEOTIDE SEQUENCE [LARGE SCALE GENOMIC DNA]</scope>
    <source>
        <strain evidence="9 10">F 1598</strain>
    </source>
</reference>
<proteinExistence type="predicted"/>
<name>A0A0C3FBD2_PILCF</name>
<reference evidence="10" key="2">
    <citation type="submission" date="2015-01" db="EMBL/GenBank/DDBJ databases">
        <title>Evolutionary Origins and Diversification of the Mycorrhizal Mutualists.</title>
        <authorList>
            <consortium name="DOE Joint Genome Institute"/>
            <consortium name="Mycorrhizal Genomics Consortium"/>
            <person name="Kohler A."/>
            <person name="Kuo A."/>
            <person name="Nagy L.G."/>
            <person name="Floudas D."/>
            <person name="Copeland A."/>
            <person name="Barry K.W."/>
            <person name="Cichocki N."/>
            <person name="Veneault-Fourrey C."/>
            <person name="LaButti K."/>
            <person name="Lindquist E.A."/>
            <person name="Lipzen A."/>
            <person name="Lundell T."/>
            <person name="Morin E."/>
            <person name="Murat C."/>
            <person name="Riley R."/>
            <person name="Ohm R."/>
            <person name="Sun H."/>
            <person name="Tunlid A."/>
            <person name="Henrissat B."/>
            <person name="Grigoriev I.V."/>
            <person name="Hibbett D.S."/>
            <person name="Martin F."/>
        </authorList>
    </citation>
    <scope>NUCLEOTIDE SEQUENCE [LARGE SCALE GENOMIC DNA]</scope>
    <source>
        <strain evidence="10">F 1598</strain>
    </source>
</reference>
<dbReference type="InterPro" id="IPR022535">
    <property type="entry name" value="Golgi_pH-regulator_cons_dom"/>
</dbReference>
<evidence type="ECO:0000259" key="8">
    <source>
        <dbReference type="Pfam" id="PF12537"/>
    </source>
</evidence>
<keyword evidence="4 6" id="KW-0472">Membrane</keyword>
<feature type="transmembrane region" description="Helical" evidence="6">
    <location>
        <begin position="115"/>
        <end position="133"/>
    </location>
</feature>
<evidence type="ECO:0000313" key="10">
    <source>
        <dbReference type="Proteomes" id="UP000054166"/>
    </source>
</evidence>
<feature type="transmembrane region" description="Helical" evidence="6">
    <location>
        <begin position="210"/>
        <end position="233"/>
    </location>
</feature>
<dbReference type="EMBL" id="KN832996">
    <property type="protein sequence ID" value="KIM82005.1"/>
    <property type="molecule type" value="Genomic_DNA"/>
</dbReference>
<evidence type="ECO:0000256" key="3">
    <source>
        <dbReference type="ARBA" id="ARBA00022989"/>
    </source>
</evidence>
<dbReference type="PANTHER" id="PTHR15948:SF0">
    <property type="entry name" value="GOLGI PH REGULATOR A-RELATED"/>
    <property type="match status" value="1"/>
</dbReference>
<dbReference type="GO" id="GO:0016020">
    <property type="term" value="C:membrane"/>
    <property type="evidence" value="ECO:0007669"/>
    <property type="project" value="UniProtKB-SubCell"/>
</dbReference>
<feature type="transmembrane region" description="Helical" evidence="6">
    <location>
        <begin position="169"/>
        <end position="190"/>
    </location>
</feature>
<evidence type="ECO:0000256" key="4">
    <source>
        <dbReference type="ARBA" id="ARBA00023136"/>
    </source>
</evidence>
<keyword evidence="10" id="KW-1185">Reference proteome</keyword>
<dbReference type="HOGENOM" id="CLU_029388_1_0_1"/>
<dbReference type="InterPro" id="IPR015672">
    <property type="entry name" value="GPHR/GTG"/>
</dbReference>
<evidence type="ECO:0000313" key="9">
    <source>
        <dbReference type="EMBL" id="KIM82005.1"/>
    </source>
</evidence>
<protein>
    <recommendedName>
        <fullName evidence="11">Abscisic acid G-protein coupled receptor-like domain-containing protein</fullName>
    </recommendedName>
</protein>
<feature type="region of interest" description="Disordered" evidence="5">
    <location>
        <begin position="51"/>
        <end position="70"/>
    </location>
</feature>
<evidence type="ECO:0000256" key="2">
    <source>
        <dbReference type="ARBA" id="ARBA00022692"/>
    </source>
</evidence>
<sequence>MTENRTPNLTSCFFRAVLFFSCRNFLLRSLYHDLQDLSSDGVQSGTHAREESDFELETLPTPSTQPDAGTLHGKKASLHSTLARSLFSASFSESCTMFLMLMLQGMGMLRPRARLLNWKLSLFLLLAIILLFIPLSLSLVLTIGTGTHPFDISHVCLNFNIDQSRKRSIMIRVALSLVPVILYLLLLSWIPLPDALASSDMTTTALSRLIVLGTIILGLLSGFGAVSNAWAFFPLFSRNRTVTTEGDLSTAEQSLSRIRRDLQERKAALQLHEASKDPEAQSTWSRVVSNFRNDGSSDLSQELKGLKAFELQMARNFEALKARREHDKFSGTLKGKIFNWGGQLFAIYCVFRVISSLINILMPAQNQESANNYPDLITHLLAYLLSLTPSIHMSLEDVAVISRQISLVLVGVIILSSMRLVLRGVTRALRITSRNLGASLMLLILAQLMGIYLLSTIVQLRTSFPPPPTRPDLDAAEINLFSTIPEYQLFGSLFDISFLVAAGLSTFGRWAGERVNGLRDGM</sequence>
<gene>
    <name evidence="9" type="ORF">PILCRDRAFT_97557</name>
</gene>
<evidence type="ECO:0000256" key="1">
    <source>
        <dbReference type="ARBA" id="ARBA00004141"/>
    </source>
</evidence>
<dbReference type="InParanoid" id="A0A0C3FBD2"/>
<dbReference type="PANTHER" id="PTHR15948">
    <property type="entry name" value="G-PROTEIN COUPLED RECEPTOR 89-RELATED"/>
    <property type="match status" value="1"/>
</dbReference>
<dbReference type="Pfam" id="PF12537">
    <property type="entry name" value="GPHR_N"/>
    <property type="match status" value="1"/>
</dbReference>
<dbReference type="AlphaFoldDB" id="A0A0C3FBD2"/>
<organism evidence="9 10">
    <name type="scientific">Piloderma croceum (strain F 1598)</name>
    <dbReference type="NCBI Taxonomy" id="765440"/>
    <lineage>
        <taxon>Eukaryota</taxon>
        <taxon>Fungi</taxon>
        <taxon>Dikarya</taxon>
        <taxon>Basidiomycota</taxon>
        <taxon>Agaricomycotina</taxon>
        <taxon>Agaricomycetes</taxon>
        <taxon>Agaricomycetidae</taxon>
        <taxon>Atheliales</taxon>
        <taxon>Atheliaceae</taxon>
        <taxon>Piloderma</taxon>
    </lineage>
</organism>
<keyword evidence="3 6" id="KW-1133">Transmembrane helix</keyword>
<feature type="transmembrane region" description="Helical" evidence="6">
    <location>
        <begin position="438"/>
        <end position="460"/>
    </location>
</feature>
<dbReference type="Pfam" id="PF12430">
    <property type="entry name" value="ABA_GPCR"/>
    <property type="match status" value="1"/>
</dbReference>
<feature type="transmembrane region" description="Helical" evidence="6">
    <location>
        <begin position="82"/>
        <end position="103"/>
    </location>
</feature>
<evidence type="ECO:0000256" key="5">
    <source>
        <dbReference type="SAM" id="MobiDB-lite"/>
    </source>
</evidence>
<evidence type="ECO:0000256" key="6">
    <source>
        <dbReference type="SAM" id="Phobius"/>
    </source>
</evidence>
<evidence type="ECO:0008006" key="11">
    <source>
        <dbReference type="Google" id="ProtNLM"/>
    </source>
</evidence>
<keyword evidence="2 6" id="KW-0812">Transmembrane</keyword>
<feature type="transmembrane region" description="Helical" evidence="6">
    <location>
        <begin position="344"/>
        <end position="364"/>
    </location>
</feature>
<feature type="transmembrane region" description="Helical" evidence="6">
    <location>
        <begin position="407"/>
        <end position="426"/>
    </location>
</feature>
<dbReference type="InterPro" id="IPR025969">
    <property type="entry name" value="ABA_GPCR_dom"/>
</dbReference>